<keyword evidence="1" id="KW-0238">DNA-binding</keyword>
<name>A0ABN2XIP9_9MICC</name>
<dbReference type="InterPro" id="IPR038056">
    <property type="entry name" value="YjbR-like_sf"/>
</dbReference>
<dbReference type="InterPro" id="IPR007351">
    <property type="entry name" value="YjbR"/>
</dbReference>
<reference evidence="1 2" key="1">
    <citation type="journal article" date="2019" name="Int. J. Syst. Evol. Microbiol.">
        <title>The Global Catalogue of Microorganisms (GCM) 10K type strain sequencing project: providing services to taxonomists for standard genome sequencing and annotation.</title>
        <authorList>
            <consortium name="The Broad Institute Genomics Platform"/>
            <consortium name="The Broad Institute Genome Sequencing Center for Infectious Disease"/>
            <person name="Wu L."/>
            <person name="Ma J."/>
        </authorList>
    </citation>
    <scope>NUCLEOTIDE SEQUENCE [LARGE SCALE GENOMIC DNA]</scope>
    <source>
        <strain evidence="1 2">JCM 15914</strain>
    </source>
</reference>
<comment type="caution">
    <text evidence="1">The sequence shown here is derived from an EMBL/GenBank/DDBJ whole genome shotgun (WGS) entry which is preliminary data.</text>
</comment>
<evidence type="ECO:0000313" key="1">
    <source>
        <dbReference type="EMBL" id="GAA2113090.1"/>
    </source>
</evidence>
<protein>
    <submittedName>
        <fullName evidence="1">MmcQ/YjbR family DNA-binding protein</fullName>
    </submittedName>
</protein>
<dbReference type="RefSeq" id="WP_344223874.1">
    <property type="nucleotide sequence ID" value="NZ_BAAAQA010000008.1"/>
</dbReference>
<keyword evidence="2" id="KW-1185">Reference proteome</keyword>
<accession>A0ABN2XIP9</accession>
<dbReference type="Pfam" id="PF04237">
    <property type="entry name" value="YjbR"/>
    <property type="match status" value="1"/>
</dbReference>
<sequence>MDGEQIQRYASEIAAELPSAEQDSPFGDETAVYRVAGKIFILVASPYGRPLVNLKVDPEHSVALRQTVEGVEPGWHMNKKHWISLVGSEQLTEELVTELVHESYELIVESLPRKNRPVEYRFKAN</sequence>
<dbReference type="GO" id="GO:0003677">
    <property type="term" value="F:DNA binding"/>
    <property type="evidence" value="ECO:0007669"/>
    <property type="project" value="UniProtKB-KW"/>
</dbReference>
<dbReference type="PANTHER" id="PTHR35145">
    <property type="entry name" value="CYTOPLASMIC PROTEIN-RELATED"/>
    <property type="match status" value="1"/>
</dbReference>
<gene>
    <name evidence="1" type="ORF">GCM10009824_09570</name>
</gene>
<dbReference type="Gene3D" id="3.90.1150.30">
    <property type="match status" value="1"/>
</dbReference>
<dbReference type="EMBL" id="BAAAQA010000008">
    <property type="protein sequence ID" value="GAA2113090.1"/>
    <property type="molecule type" value="Genomic_DNA"/>
</dbReference>
<dbReference type="PANTHER" id="PTHR35145:SF1">
    <property type="entry name" value="CYTOPLASMIC PROTEIN"/>
    <property type="match status" value="1"/>
</dbReference>
<dbReference type="InterPro" id="IPR058532">
    <property type="entry name" value="YjbR/MT2646/Rv2570-like"/>
</dbReference>
<organism evidence="1 2">
    <name type="scientific">Kocuria atrinae</name>
    <dbReference type="NCBI Taxonomy" id="592377"/>
    <lineage>
        <taxon>Bacteria</taxon>
        <taxon>Bacillati</taxon>
        <taxon>Actinomycetota</taxon>
        <taxon>Actinomycetes</taxon>
        <taxon>Micrococcales</taxon>
        <taxon>Micrococcaceae</taxon>
        <taxon>Kocuria</taxon>
    </lineage>
</organism>
<proteinExistence type="predicted"/>
<evidence type="ECO:0000313" key="2">
    <source>
        <dbReference type="Proteomes" id="UP001500166"/>
    </source>
</evidence>
<dbReference type="Proteomes" id="UP001500166">
    <property type="component" value="Unassembled WGS sequence"/>
</dbReference>
<dbReference type="SUPFAM" id="SSF142906">
    <property type="entry name" value="YjbR-like"/>
    <property type="match status" value="1"/>
</dbReference>